<organism evidence="2 3">
    <name type="scientific">Aquimarina gracilis</name>
    <dbReference type="NCBI Taxonomy" id="874422"/>
    <lineage>
        <taxon>Bacteria</taxon>
        <taxon>Pseudomonadati</taxon>
        <taxon>Bacteroidota</taxon>
        <taxon>Flavobacteriia</taxon>
        <taxon>Flavobacteriales</taxon>
        <taxon>Flavobacteriaceae</taxon>
        <taxon>Aquimarina</taxon>
    </lineage>
</organism>
<dbReference type="PANTHER" id="PTHR48079">
    <property type="entry name" value="PROTEIN YEEZ"/>
    <property type="match status" value="1"/>
</dbReference>
<dbReference type="Gene3D" id="3.40.50.720">
    <property type="entry name" value="NAD(P)-binding Rossmann-like Domain"/>
    <property type="match status" value="1"/>
</dbReference>
<name>A0ABU5ZT23_9FLAO</name>
<sequence>MNIFVTGGSGFVGQNIIPLLIENGHTIYALARSQKSAKKVNELGAIPVLDDLVSLSENTEEALSYCDAVVHSAAYMNFTYDKKTFYDVNVKATENLLSLSKKNKVNTFVYISAAPVIAGSPIINAKEIDASFKLPKALYPKTKAIAERKVLGENSKSFITISLRPPAIWGNNNHHYEEFFSRAVEGKWKWLGKGDQILSTIHIKNLGNAIIAALKSNKGGEAYFVTDGERRPMKDFFTAILKSQGIDPGNKSIPLSAASFLANMIDIIWRVFRIKSKPPVAPIMIRLMGREFSVNDSKARKELGYTNAISIKEGIEELYKKA</sequence>
<evidence type="ECO:0000313" key="2">
    <source>
        <dbReference type="EMBL" id="MEB3345245.1"/>
    </source>
</evidence>
<dbReference type="InterPro" id="IPR051783">
    <property type="entry name" value="NAD(P)-dependent_oxidoreduct"/>
</dbReference>
<dbReference type="Pfam" id="PF01073">
    <property type="entry name" value="3Beta_HSD"/>
    <property type="match status" value="1"/>
</dbReference>
<dbReference type="InterPro" id="IPR036291">
    <property type="entry name" value="NAD(P)-bd_dom_sf"/>
</dbReference>
<dbReference type="EMBL" id="JAYKLX010000003">
    <property type="protein sequence ID" value="MEB3345245.1"/>
    <property type="molecule type" value="Genomic_DNA"/>
</dbReference>
<protein>
    <submittedName>
        <fullName evidence="2">NAD-dependent epimerase/dehydratase family protein</fullName>
    </submittedName>
</protein>
<proteinExistence type="predicted"/>
<dbReference type="RefSeq" id="WP_324179276.1">
    <property type="nucleotide sequence ID" value="NZ_BAABAW010000008.1"/>
</dbReference>
<comment type="caution">
    <text evidence="2">The sequence shown here is derived from an EMBL/GenBank/DDBJ whole genome shotgun (WGS) entry which is preliminary data.</text>
</comment>
<reference evidence="2 3" key="1">
    <citation type="journal article" date="2013" name="Int. J. Syst. Evol. Microbiol.">
        <title>Aquimarina gracilis sp. nov., isolated from the gut microflora of a mussel, Mytilus coruscus, and emended description of Aquimarina spongiae.</title>
        <authorList>
            <person name="Park S.C."/>
            <person name="Choe H.N."/>
            <person name="Baik K.S."/>
            <person name="Seong C.N."/>
        </authorList>
    </citation>
    <scope>NUCLEOTIDE SEQUENCE [LARGE SCALE GENOMIC DNA]</scope>
    <source>
        <strain evidence="2 3">PSC32</strain>
    </source>
</reference>
<dbReference type="SUPFAM" id="SSF51735">
    <property type="entry name" value="NAD(P)-binding Rossmann-fold domains"/>
    <property type="match status" value="1"/>
</dbReference>
<evidence type="ECO:0000259" key="1">
    <source>
        <dbReference type="Pfam" id="PF01073"/>
    </source>
</evidence>
<dbReference type="Proteomes" id="UP001327027">
    <property type="component" value="Unassembled WGS sequence"/>
</dbReference>
<dbReference type="InterPro" id="IPR002225">
    <property type="entry name" value="3Beta_OHSteriod_DH/Estase"/>
</dbReference>
<dbReference type="PANTHER" id="PTHR48079:SF6">
    <property type="entry name" value="NAD(P)-BINDING DOMAIN-CONTAINING PROTEIN-RELATED"/>
    <property type="match status" value="1"/>
</dbReference>
<keyword evidence="3" id="KW-1185">Reference proteome</keyword>
<accession>A0ABU5ZT23</accession>
<evidence type="ECO:0000313" key="3">
    <source>
        <dbReference type="Proteomes" id="UP001327027"/>
    </source>
</evidence>
<feature type="domain" description="3-beta hydroxysteroid dehydrogenase/isomerase" evidence="1">
    <location>
        <begin position="5"/>
        <end position="252"/>
    </location>
</feature>
<gene>
    <name evidence="2" type="ORF">U6A24_07235</name>
</gene>